<organism evidence="3 4">
    <name type="scientific">Rufibacter tibetensis</name>
    <dbReference type="NCBI Taxonomy" id="512763"/>
    <lineage>
        <taxon>Bacteria</taxon>
        <taxon>Pseudomonadati</taxon>
        <taxon>Bacteroidota</taxon>
        <taxon>Cytophagia</taxon>
        <taxon>Cytophagales</taxon>
        <taxon>Hymenobacteraceae</taxon>
        <taxon>Rufibacter</taxon>
    </lineage>
</organism>
<evidence type="ECO:0000313" key="4">
    <source>
        <dbReference type="Proteomes" id="UP000061382"/>
    </source>
</evidence>
<keyword evidence="1" id="KW-0472">Membrane</keyword>
<proteinExistence type="predicted"/>
<feature type="signal peptide" evidence="2">
    <location>
        <begin position="1"/>
        <end position="25"/>
    </location>
</feature>
<sequence length="141" mass="14938">MMNAMRAIFLSVVLLSLSITSYSQGVVEKTYSQDYYLQKSKSQKKVGWILTGGGLGLAVAGFITMTAHNPLWNPKQPQTTIGSTMTVVGLASTLAGVFPLISAGSYKRKAKSVVIGHTYTLPQPGTAVTKAVPGVSLQIAF</sequence>
<keyword evidence="1" id="KW-1133">Transmembrane helix</keyword>
<keyword evidence="2" id="KW-0732">Signal</keyword>
<accession>A0A0P0CAS9</accession>
<keyword evidence="4" id="KW-1185">Reference proteome</keyword>
<evidence type="ECO:0000256" key="1">
    <source>
        <dbReference type="SAM" id="Phobius"/>
    </source>
</evidence>
<evidence type="ECO:0000313" key="3">
    <source>
        <dbReference type="EMBL" id="ALI98666.1"/>
    </source>
</evidence>
<protein>
    <submittedName>
        <fullName evidence="3">Uncharacterized protein</fullName>
    </submittedName>
</protein>
<feature type="chain" id="PRO_5006042495" evidence="2">
    <location>
        <begin position="26"/>
        <end position="141"/>
    </location>
</feature>
<evidence type="ECO:0000256" key="2">
    <source>
        <dbReference type="SAM" id="SignalP"/>
    </source>
</evidence>
<reference evidence="3 4" key="1">
    <citation type="submission" date="2015-08" db="EMBL/GenBank/DDBJ databases">
        <title>Complete genome sequence of Rufibacter tibetensis strain 1351t, a radiation-resistant bacterium from tibet plateau.</title>
        <authorList>
            <person name="Dai J."/>
        </authorList>
    </citation>
    <scope>NUCLEOTIDE SEQUENCE [LARGE SCALE GENOMIC DNA]</scope>
    <source>
        <strain evidence="3 4">1351</strain>
    </source>
</reference>
<feature type="transmembrane region" description="Helical" evidence="1">
    <location>
        <begin position="79"/>
        <end position="101"/>
    </location>
</feature>
<gene>
    <name evidence="3" type="ORF">DC20_06410</name>
</gene>
<keyword evidence="1" id="KW-0812">Transmembrane</keyword>
<dbReference type="PATRIC" id="fig|512763.3.peg.1417"/>
<name>A0A0P0CAS9_9BACT</name>
<dbReference type="KEGG" id="rti:DC20_06410"/>
<dbReference type="STRING" id="512763.DC20_06410"/>
<feature type="transmembrane region" description="Helical" evidence="1">
    <location>
        <begin position="47"/>
        <end position="67"/>
    </location>
</feature>
<dbReference type="Proteomes" id="UP000061382">
    <property type="component" value="Chromosome"/>
</dbReference>
<dbReference type="EMBL" id="CP012643">
    <property type="protein sequence ID" value="ALI98666.1"/>
    <property type="molecule type" value="Genomic_DNA"/>
</dbReference>
<dbReference type="AlphaFoldDB" id="A0A0P0CAS9"/>